<organism evidence="1">
    <name type="scientific">Phytobacter massiliensis</name>
    <dbReference type="NCBI Taxonomy" id="1485952"/>
    <lineage>
        <taxon>Bacteria</taxon>
        <taxon>Pseudomonadati</taxon>
        <taxon>Pseudomonadota</taxon>
        <taxon>Gammaproteobacteria</taxon>
        <taxon>Enterobacterales</taxon>
        <taxon>Enterobacteriaceae</taxon>
        <taxon>Phytobacter</taxon>
    </lineage>
</organism>
<dbReference type="RefSeq" id="WP_156567787.1">
    <property type="nucleotide sequence ID" value="NZ_CACRTZ010000041.1"/>
</dbReference>
<accession>A0A6N3HZX3</accession>
<sequence>MFQSLKSLWKKESASAQEYDEQAELLAADIKKLEADLAGEPRNSDIQKQLMLLYNRALNVFAKSETHRHEVDALFVRIDELRNIIRRNI</sequence>
<dbReference type="AlphaFoldDB" id="A0A6N3HZX3"/>
<name>A0A6N3HZX3_9ENTR</name>
<dbReference type="EMBL" id="CACRTZ010000041">
    <property type="protein sequence ID" value="VYU81710.1"/>
    <property type="molecule type" value="Genomic_DNA"/>
</dbReference>
<evidence type="ECO:0000313" key="1">
    <source>
        <dbReference type="EMBL" id="VYU81710.1"/>
    </source>
</evidence>
<protein>
    <submittedName>
        <fullName evidence="1">Uncharacterized protein</fullName>
    </submittedName>
</protein>
<reference evidence="1" key="1">
    <citation type="submission" date="2019-11" db="EMBL/GenBank/DDBJ databases">
        <authorList>
            <person name="Feng L."/>
        </authorList>
    </citation>
    <scope>NUCLEOTIDE SEQUENCE</scope>
    <source>
        <strain evidence="1">EMassiliensisLFYP7</strain>
    </source>
</reference>
<proteinExistence type="predicted"/>
<gene>
    <name evidence="1" type="ORF">EMLFYP7_00355</name>
</gene>